<feature type="region of interest" description="Disordered" evidence="1">
    <location>
        <begin position="1"/>
        <end position="23"/>
    </location>
</feature>
<accession>A2E204</accession>
<feature type="region of interest" description="Disordered" evidence="1">
    <location>
        <begin position="542"/>
        <end position="596"/>
    </location>
</feature>
<gene>
    <name evidence="2" type="ORF">TVAG_164630</name>
</gene>
<feature type="compositionally biased region" description="Polar residues" evidence="1">
    <location>
        <begin position="566"/>
        <end position="583"/>
    </location>
</feature>
<feature type="region of interest" description="Disordered" evidence="1">
    <location>
        <begin position="512"/>
        <end position="531"/>
    </location>
</feature>
<organism evidence="2 3">
    <name type="scientific">Trichomonas vaginalis (strain ATCC PRA-98 / G3)</name>
    <dbReference type="NCBI Taxonomy" id="412133"/>
    <lineage>
        <taxon>Eukaryota</taxon>
        <taxon>Metamonada</taxon>
        <taxon>Parabasalia</taxon>
        <taxon>Trichomonadida</taxon>
        <taxon>Trichomonadidae</taxon>
        <taxon>Trichomonas</taxon>
    </lineage>
</organism>
<keyword evidence="3" id="KW-1185">Reference proteome</keyword>
<dbReference type="AlphaFoldDB" id="A2E204"/>
<evidence type="ECO:0000256" key="1">
    <source>
        <dbReference type="SAM" id="MobiDB-lite"/>
    </source>
</evidence>
<dbReference type="InParanoid" id="A2E204"/>
<evidence type="ECO:0000313" key="2">
    <source>
        <dbReference type="EMBL" id="EAY13353.1"/>
    </source>
</evidence>
<reference evidence="2" key="1">
    <citation type="submission" date="2006-10" db="EMBL/GenBank/DDBJ databases">
        <authorList>
            <person name="Amadeo P."/>
            <person name="Zhao Q."/>
            <person name="Wortman J."/>
            <person name="Fraser-Liggett C."/>
            <person name="Carlton J."/>
        </authorList>
    </citation>
    <scope>NUCLEOTIDE SEQUENCE</scope>
    <source>
        <strain evidence="2">G3</strain>
    </source>
</reference>
<evidence type="ECO:0000313" key="3">
    <source>
        <dbReference type="Proteomes" id="UP000001542"/>
    </source>
</evidence>
<dbReference type="RefSeq" id="XP_001325576.1">
    <property type="nucleotide sequence ID" value="XM_001325541.1"/>
</dbReference>
<feature type="compositionally biased region" description="Low complexity" evidence="1">
    <location>
        <begin position="553"/>
        <end position="563"/>
    </location>
</feature>
<dbReference type="VEuPathDB" id="TrichDB:TVAG_164630"/>
<sequence>MNLFLGQPKGAADTSSGPSWLSNMKSPSTLQFSLSMANDKNKVEKKSVQKSPVPVFLGSLQAKTTSVELLHKKYYNIIDNFFKTNPVMLPIYLEKKYLTENIIPRPDLQEIFANEILDEHYSIKSHALFQFLTDKKSKMPKTVPKKKSTDNESLIRTPSLSEVMSDTPKAISLPPQTDTSVVTVETQENSEIPENNENENLKNGTIAVTNIRGGWRIAITPPFQTVFTFNNIKKVKKTPKSKKLSPEGKVRDQINNFQTDLQKIQNSLEFKEKTNLEKLALQKVQNEAYGNLLHVKNLISCIIPDPSQNFVFIQECQQNYQKFVQNMIDLVPSLELPPHIILGDRISENKNQNTDKFIKRPQIKTEMEKEIKNADVEKKDNVETPKNLINISPKNNSEEKDNSIQAGDNGKIFLPSPSGLMNLNPQNIKTIPSSPKRTINSPITEKTIISTTDTEEKKLSLMSPEEGLKMELEEAKRKAARERKIEYKKKIKQNRAVDTKILTKIFNTIKEESQNQEKPGQIMQVPPQQKAMISIPKQIIDVKDSDDEDDKSSSQSIISSSKSMYFPSQTKKSRLTPSMSSDNLRGVNSPHPKIVENPTDFLKSIIKDTDAISIVKSRQSQPEKEKPVLKNTFSLSDRRKAFFNLAQSFKTPEQSSSQQNPANSAIKSPVLQKKETVPTFFKKIEKLSEENSTKLEEKNVAISIRKEQPQPPPSLCVMTIQNDNIRMKATKDKIEFKYNPVMVMKHVKRLRKNIKESRSYAVLNKPENFTQADFINPVDHVNYTPK</sequence>
<protein>
    <submittedName>
        <fullName evidence="2">Uncharacterized protein</fullName>
    </submittedName>
</protein>
<feature type="region of interest" description="Disordered" evidence="1">
    <location>
        <begin position="649"/>
        <end position="669"/>
    </location>
</feature>
<dbReference type="EMBL" id="DS113287">
    <property type="protein sequence ID" value="EAY13353.1"/>
    <property type="molecule type" value="Genomic_DNA"/>
</dbReference>
<name>A2E204_TRIV3</name>
<dbReference type="KEGG" id="tva:4771330"/>
<reference evidence="2" key="2">
    <citation type="journal article" date="2007" name="Science">
        <title>Draft genome sequence of the sexually transmitted pathogen Trichomonas vaginalis.</title>
        <authorList>
            <person name="Carlton J.M."/>
            <person name="Hirt R.P."/>
            <person name="Silva J.C."/>
            <person name="Delcher A.L."/>
            <person name="Schatz M."/>
            <person name="Zhao Q."/>
            <person name="Wortman J.R."/>
            <person name="Bidwell S.L."/>
            <person name="Alsmark U.C.M."/>
            <person name="Besteiro S."/>
            <person name="Sicheritz-Ponten T."/>
            <person name="Noel C.J."/>
            <person name="Dacks J.B."/>
            <person name="Foster P.G."/>
            <person name="Simillion C."/>
            <person name="Van de Peer Y."/>
            <person name="Miranda-Saavedra D."/>
            <person name="Barton G.J."/>
            <person name="Westrop G.D."/>
            <person name="Mueller S."/>
            <person name="Dessi D."/>
            <person name="Fiori P.L."/>
            <person name="Ren Q."/>
            <person name="Paulsen I."/>
            <person name="Zhang H."/>
            <person name="Bastida-Corcuera F.D."/>
            <person name="Simoes-Barbosa A."/>
            <person name="Brown M.T."/>
            <person name="Hayes R.D."/>
            <person name="Mukherjee M."/>
            <person name="Okumura C.Y."/>
            <person name="Schneider R."/>
            <person name="Smith A.J."/>
            <person name="Vanacova S."/>
            <person name="Villalvazo M."/>
            <person name="Haas B.J."/>
            <person name="Pertea M."/>
            <person name="Feldblyum T.V."/>
            <person name="Utterback T.R."/>
            <person name="Shu C.L."/>
            <person name="Osoegawa K."/>
            <person name="de Jong P.J."/>
            <person name="Hrdy I."/>
            <person name="Horvathova L."/>
            <person name="Zubacova Z."/>
            <person name="Dolezal P."/>
            <person name="Malik S.B."/>
            <person name="Logsdon J.M. Jr."/>
            <person name="Henze K."/>
            <person name="Gupta A."/>
            <person name="Wang C.C."/>
            <person name="Dunne R.L."/>
            <person name="Upcroft J.A."/>
            <person name="Upcroft P."/>
            <person name="White O."/>
            <person name="Salzberg S.L."/>
            <person name="Tang P."/>
            <person name="Chiu C.-H."/>
            <person name="Lee Y.-S."/>
            <person name="Embley T.M."/>
            <person name="Coombs G.H."/>
            <person name="Mottram J.C."/>
            <person name="Tachezy J."/>
            <person name="Fraser-Liggett C.M."/>
            <person name="Johnson P.J."/>
        </authorList>
    </citation>
    <scope>NUCLEOTIDE SEQUENCE [LARGE SCALE GENOMIC DNA]</scope>
    <source>
        <strain evidence="2">G3</strain>
    </source>
</reference>
<feature type="region of interest" description="Disordered" evidence="1">
    <location>
        <begin position="384"/>
        <end position="410"/>
    </location>
</feature>
<feature type="compositionally biased region" description="Polar residues" evidence="1">
    <location>
        <begin position="13"/>
        <end position="23"/>
    </location>
</feature>
<proteinExistence type="predicted"/>
<dbReference type="VEuPathDB" id="TrichDB:TVAGG3_0035910"/>
<dbReference type="Proteomes" id="UP000001542">
    <property type="component" value="Unassembled WGS sequence"/>
</dbReference>